<dbReference type="EMBL" id="JWZX01002448">
    <property type="protein sequence ID" value="KOO29214.1"/>
    <property type="molecule type" value="Genomic_DNA"/>
</dbReference>
<dbReference type="AlphaFoldDB" id="A0A0M0JRI7"/>
<dbReference type="InterPro" id="IPR003958">
    <property type="entry name" value="CBFA_NFYB_domain"/>
</dbReference>
<protein>
    <submittedName>
        <fullName evidence="5">Protein dr1-like protein</fullName>
    </submittedName>
</protein>
<dbReference type="GO" id="GO:0017054">
    <property type="term" value="C:negative cofactor 2 complex"/>
    <property type="evidence" value="ECO:0007669"/>
    <property type="project" value="InterPro"/>
</dbReference>
<organism evidence="5 6">
    <name type="scientific">Chrysochromulina tobinii</name>
    <dbReference type="NCBI Taxonomy" id="1460289"/>
    <lineage>
        <taxon>Eukaryota</taxon>
        <taxon>Haptista</taxon>
        <taxon>Haptophyta</taxon>
        <taxon>Prymnesiophyceae</taxon>
        <taxon>Prymnesiales</taxon>
        <taxon>Chrysochromulinaceae</taxon>
        <taxon>Chrysochromulina</taxon>
    </lineage>
</organism>
<dbReference type="OrthoDB" id="601405at2759"/>
<dbReference type="PANTHER" id="PTHR46138:SF1">
    <property type="entry name" value="PROTEIN DR1"/>
    <property type="match status" value="1"/>
</dbReference>
<keyword evidence="6" id="KW-1185">Reference proteome</keyword>
<dbReference type="Proteomes" id="UP000037460">
    <property type="component" value="Unassembled WGS sequence"/>
</dbReference>
<reference evidence="6" key="1">
    <citation type="journal article" date="2015" name="PLoS Genet.">
        <title>Genome Sequence and Transcriptome Analyses of Chrysochromulina tobin: Metabolic Tools for Enhanced Algal Fitness in the Prominent Order Prymnesiales (Haptophyceae).</title>
        <authorList>
            <person name="Hovde B.T."/>
            <person name="Deodato C.R."/>
            <person name="Hunsperger H.M."/>
            <person name="Ryken S.A."/>
            <person name="Yost W."/>
            <person name="Jha R.K."/>
            <person name="Patterson J."/>
            <person name="Monnat R.J. Jr."/>
            <person name="Barlow S.B."/>
            <person name="Starkenburg S.R."/>
            <person name="Cattolico R.A."/>
        </authorList>
    </citation>
    <scope>NUCLEOTIDE SEQUENCE</scope>
    <source>
        <strain evidence="6">CCMP291</strain>
    </source>
</reference>
<dbReference type="GO" id="GO:0046982">
    <property type="term" value="F:protein heterodimerization activity"/>
    <property type="evidence" value="ECO:0007669"/>
    <property type="project" value="InterPro"/>
</dbReference>
<evidence type="ECO:0000256" key="1">
    <source>
        <dbReference type="ARBA" id="ARBA00004123"/>
    </source>
</evidence>
<sequence>MADEVAAGPSSRPSAAELPFGPVSQLVSDVLPPGVTAGSDVARLMQGYLGEFLDLMTAQANERAEAENKNTISEAHMLGALNDLGFGHQTASLSASASASADSAPSMKRQKKGKRGALPPGMTEEESLRLQQELFAQAKAAMTGSTPVL</sequence>
<evidence type="ECO:0000256" key="2">
    <source>
        <dbReference type="ARBA" id="ARBA00023242"/>
    </source>
</evidence>
<keyword evidence="2" id="KW-0539">Nucleus</keyword>
<dbReference type="InterPro" id="IPR009072">
    <property type="entry name" value="Histone-fold"/>
</dbReference>
<dbReference type="Gene3D" id="1.10.20.10">
    <property type="entry name" value="Histone, subunit A"/>
    <property type="match status" value="1"/>
</dbReference>
<dbReference type="GO" id="GO:0017025">
    <property type="term" value="F:TBP-class protein binding"/>
    <property type="evidence" value="ECO:0007669"/>
    <property type="project" value="TreeGrafter"/>
</dbReference>
<evidence type="ECO:0000313" key="5">
    <source>
        <dbReference type="EMBL" id="KOO29214.1"/>
    </source>
</evidence>
<dbReference type="Pfam" id="PF00808">
    <property type="entry name" value="CBFD_NFYB_HMF"/>
    <property type="match status" value="1"/>
</dbReference>
<accession>A0A0M0JRI7</accession>
<evidence type="ECO:0000256" key="3">
    <source>
        <dbReference type="SAM" id="MobiDB-lite"/>
    </source>
</evidence>
<gene>
    <name evidence="5" type="ORF">Ctob_008140</name>
</gene>
<proteinExistence type="predicted"/>
<comment type="caution">
    <text evidence="5">The sequence shown here is derived from an EMBL/GenBank/DDBJ whole genome shotgun (WGS) entry which is preliminary data.</text>
</comment>
<feature type="compositionally biased region" description="Low complexity" evidence="3">
    <location>
        <begin position="92"/>
        <end position="106"/>
    </location>
</feature>
<evidence type="ECO:0000313" key="6">
    <source>
        <dbReference type="Proteomes" id="UP000037460"/>
    </source>
</evidence>
<comment type="subcellular location">
    <subcellularLocation>
        <location evidence="1">Nucleus</location>
    </subcellularLocation>
</comment>
<evidence type="ECO:0000259" key="4">
    <source>
        <dbReference type="Pfam" id="PF00808"/>
    </source>
</evidence>
<name>A0A0M0JRI7_9EUKA</name>
<dbReference type="GO" id="GO:0000122">
    <property type="term" value="P:negative regulation of transcription by RNA polymerase II"/>
    <property type="evidence" value="ECO:0007669"/>
    <property type="project" value="InterPro"/>
</dbReference>
<dbReference type="GO" id="GO:0051123">
    <property type="term" value="P:RNA polymerase II preinitiation complex assembly"/>
    <property type="evidence" value="ECO:0007669"/>
    <property type="project" value="TreeGrafter"/>
</dbReference>
<feature type="region of interest" description="Disordered" evidence="3">
    <location>
        <begin position="92"/>
        <end position="130"/>
    </location>
</feature>
<dbReference type="SUPFAM" id="SSF47113">
    <property type="entry name" value="Histone-fold"/>
    <property type="match status" value="1"/>
</dbReference>
<dbReference type="InterPro" id="IPR042225">
    <property type="entry name" value="Ncb2"/>
</dbReference>
<dbReference type="GO" id="GO:0016251">
    <property type="term" value="F:RNA polymerase II general transcription initiation factor activity"/>
    <property type="evidence" value="ECO:0007669"/>
    <property type="project" value="TreeGrafter"/>
</dbReference>
<dbReference type="PANTHER" id="PTHR46138">
    <property type="entry name" value="PROTEIN DR1"/>
    <property type="match status" value="1"/>
</dbReference>
<feature type="domain" description="Transcription factor CBF/NF-Y/archaeal histone" evidence="4">
    <location>
        <begin position="16"/>
        <end position="81"/>
    </location>
</feature>